<evidence type="ECO:0000256" key="3">
    <source>
        <dbReference type="ARBA" id="ARBA00022692"/>
    </source>
</evidence>
<keyword evidence="10" id="KW-1185">Reference proteome</keyword>
<comment type="caution">
    <text evidence="9">The sequence shown here is derived from an EMBL/GenBank/DDBJ whole genome shotgun (WGS) entry which is preliminary data.</text>
</comment>
<dbReference type="EC" id="2.3.1.225" evidence="7"/>
<evidence type="ECO:0000256" key="6">
    <source>
        <dbReference type="ARBA" id="ARBA00023315"/>
    </source>
</evidence>
<dbReference type="GO" id="GO:0006612">
    <property type="term" value="P:protein targeting to membrane"/>
    <property type="evidence" value="ECO:0007669"/>
    <property type="project" value="TreeGrafter"/>
</dbReference>
<evidence type="ECO:0000313" key="9">
    <source>
        <dbReference type="EMBL" id="OHT06220.1"/>
    </source>
</evidence>
<dbReference type="AlphaFoldDB" id="A0A1J4K932"/>
<feature type="domain" description="Palmitoyltransferase DHHC" evidence="8">
    <location>
        <begin position="150"/>
        <end position="262"/>
    </location>
</feature>
<keyword evidence="2 7" id="KW-0808">Transferase</keyword>
<dbReference type="VEuPathDB" id="TrichDB:TRFO_25763"/>
<gene>
    <name evidence="9" type="ORF">TRFO_25763</name>
</gene>
<dbReference type="EMBL" id="MLAK01000732">
    <property type="protein sequence ID" value="OHT06220.1"/>
    <property type="molecule type" value="Genomic_DNA"/>
</dbReference>
<dbReference type="Proteomes" id="UP000179807">
    <property type="component" value="Unassembled WGS sequence"/>
</dbReference>
<dbReference type="GO" id="GO:0005794">
    <property type="term" value="C:Golgi apparatus"/>
    <property type="evidence" value="ECO:0007669"/>
    <property type="project" value="TreeGrafter"/>
</dbReference>
<dbReference type="GO" id="GO:0019706">
    <property type="term" value="F:protein-cysteine S-palmitoyltransferase activity"/>
    <property type="evidence" value="ECO:0007669"/>
    <property type="project" value="UniProtKB-EC"/>
</dbReference>
<evidence type="ECO:0000256" key="2">
    <source>
        <dbReference type="ARBA" id="ARBA00022679"/>
    </source>
</evidence>
<comment type="similarity">
    <text evidence="7">Belongs to the DHHC palmitoyltransferase family.</text>
</comment>
<dbReference type="GO" id="GO:0016020">
    <property type="term" value="C:membrane"/>
    <property type="evidence" value="ECO:0007669"/>
    <property type="project" value="UniProtKB-SubCell"/>
</dbReference>
<feature type="transmembrane region" description="Helical" evidence="7">
    <location>
        <begin position="58"/>
        <end position="84"/>
    </location>
</feature>
<accession>A0A1J4K932</accession>
<keyword evidence="4 7" id="KW-1133">Transmembrane helix</keyword>
<feature type="transmembrane region" description="Helical" evidence="7">
    <location>
        <begin position="90"/>
        <end position="108"/>
    </location>
</feature>
<dbReference type="PROSITE" id="PS50216">
    <property type="entry name" value="DHHC"/>
    <property type="match status" value="1"/>
</dbReference>
<dbReference type="OrthoDB" id="331948at2759"/>
<reference evidence="9" key="1">
    <citation type="submission" date="2016-10" db="EMBL/GenBank/DDBJ databases">
        <authorList>
            <person name="Benchimol M."/>
            <person name="Almeida L.G."/>
            <person name="Vasconcelos A.T."/>
            <person name="Perreira-Neves A."/>
            <person name="Rosa I.A."/>
            <person name="Tasca T."/>
            <person name="Bogo M.R."/>
            <person name="de Souza W."/>
        </authorList>
    </citation>
    <scope>NUCLEOTIDE SEQUENCE [LARGE SCALE GENOMIC DNA]</scope>
    <source>
        <strain evidence="9">K</strain>
    </source>
</reference>
<dbReference type="PANTHER" id="PTHR22883:SF147">
    <property type="entry name" value="PALMITOYLTRANSFERASE"/>
    <property type="match status" value="1"/>
</dbReference>
<comment type="subcellular location">
    <subcellularLocation>
        <location evidence="1">Membrane</location>
        <topology evidence="1">Multi-pass membrane protein</topology>
    </subcellularLocation>
</comment>
<proteinExistence type="inferred from homology"/>
<feature type="transmembrane region" description="Helical" evidence="7">
    <location>
        <begin position="221"/>
        <end position="244"/>
    </location>
</feature>
<dbReference type="InterPro" id="IPR001594">
    <property type="entry name" value="Palmitoyltrfase_DHHC"/>
</dbReference>
<feature type="transmembrane region" description="Helical" evidence="7">
    <location>
        <begin position="189"/>
        <end position="209"/>
    </location>
</feature>
<keyword evidence="3 7" id="KW-0812">Transmembrane</keyword>
<evidence type="ECO:0000256" key="5">
    <source>
        <dbReference type="ARBA" id="ARBA00023136"/>
    </source>
</evidence>
<dbReference type="RefSeq" id="XP_068359356.1">
    <property type="nucleotide sequence ID" value="XM_068504558.1"/>
</dbReference>
<evidence type="ECO:0000256" key="4">
    <source>
        <dbReference type="ARBA" id="ARBA00022989"/>
    </source>
</evidence>
<name>A0A1J4K932_9EUKA</name>
<keyword evidence="6 7" id="KW-0012">Acyltransferase</keyword>
<evidence type="ECO:0000259" key="8">
    <source>
        <dbReference type="Pfam" id="PF01529"/>
    </source>
</evidence>
<dbReference type="InterPro" id="IPR039859">
    <property type="entry name" value="PFA4/ZDH16/20/ERF2-like"/>
</dbReference>
<sequence length="301" mass="35118">MEEIDDRPLNTIDQDEEVPDESIPEATKWKIVRHCCGIPVALVMPADRLFCRHWEIRLCIPIFVIFVINYCVVAFFVATFPILTPNHLKIVSPIVLTIEFVLFGWSYLSASFSDPGFLPYDWVRTKNTWYSWEDQLTGFALRPDQIQFAQNHHPPYASFSTLSGRYVIRADHFCGWITNWVGKRNHKQFILMNFYGFLFCSTLCVFKMFTSESLFKTNRNLFIVDVAATLFELSFAFTLFGFLCSNLWNMFLNRTQIQKWKNTTGKNTRRCNGCREVFGDGNPCLYCIPTHAFGKDLVFYE</sequence>
<keyword evidence="5 7" id="KW-0472">Membrane</keyword>
<dbReference type="PANTHER" id="PTHR22883">
    <property type="entry name" value="ZINC FINGER DHHC DOMAIN CONTAINING PROTEIN"/>
    <property type="match status" value="1"/>
</dbReference>
<dbReference type="Pfam" id="PF01529">
    <property type="entry name" value="DHHC"/>
    <property type="match status" value="1"/>
</dbReference>
<protein>
    <recommendedName>
        <fullName evidence="7">Palmitoyltransferase</fullName>
        <ecNumber evidence="7">2.3.1.225</ecNumber>
    </recommendedName>
</protein>
<evidence type="ECO:0000256" key="1">
    <source>
        <dbReference type="ARBA" id="ARBA00004141"/>
    </source>
</evidence>
<comment type="catalytic activity">
    <reaction evidence="7">
        <text>L-cysteinyl-[protein] + hexadecanoyl-CoA = S-hexadecanoyl-L-cysteinyl-[protein] + CoA</text>
        <dbReference type="Rhea" id="RHEA:36683"/>
        <dbReference type="Rhea" id="RHEA-COMP:10131"/>
        <dbReference type="Rhea" id="RHEA-COMP:11032"/>
        <dbReference type="ChEBI" id="CHEBI:29950"/>
        <dbReference type="ChEBI" id="CHEBI:57287"/>
        <dbReference type="ChEBI" id="CHEBI:57379"/>
        <dbReference type="ChEBI" id="CHEBI:74151"/>
        <dbReference type="EC" id="2.3.1.225"/>
    </reaction>
</comment>
<organism evidence="9 10">
    <name type="scientific">Tritrichomonas foetus</name>
    <dbReference type="NCBI Taxonomy" id="1144522"/>
    <lineage>
        <taxon>Eukaryota</taxon>
        <taxon>Metamonada</taxon>
        <taxon>Parabasalia</taxon>
        <taxon>Tritrichomonadida</taxon>
        <taxon>Tritrichomonadidae</taxon>
        <taxon>Tritrichomonas</taxon>
    </lineage>
</organism>
<evidence type="ECO:0000313" key="10">
    <source>
        <dbReference type="Proteomes" id="UP000179807"/>
    </source>
</evidence>
<comment type="domain">
    <text evidence="7">The DHHC domain is required for palmitoyltransferase activity.</text>
</comment>
<evidence type="ECO:0000256" key="7">
    <source>
        <dbReference type="RuleBase" id="RU079119"/>
    </source>
</evidence>
<dbReference type="GeneID" id="94839262"/>
<dbReference type="GO" id="GO:0005783">
    <property type="term" value="C:endoplasmic reticulum"/>
    <property type="evidence" value="ECO:0007669"/>
    <property type="project" value="TreeGrafter"/>
</dbReference>